<feature type="region of interest" description="Disordered" evidence="1">
    <location>
        <begin position="278"/>
        <end position="312"/>
    </location>
</feature>
<dbReference type="InterPro" id="IPR044822">
    <property type="entry name" value="Myb_DNA-bind_4"/>
</dbReference>
<dbReference type="Gene3D" id="1.10.10.60">
    <property type="entry name" value="Homeodomain-like"/>
    <property type="match status" value="1"/>
</dbReference>
<reference evidence="5 6" key="1">
    <citation type="submission" date="2025-04" db="UniProtKB">
        <authorList>
            <consortium name="RefSeq"/>
        </authorList>
    </citation>
    <scope>IDENTIFICATION</scope>
    <source>
        <tissue evidence="5 6">Gonads</tissue>
    </source>
</reference>
<dbReference type="Proteomes" id="UP000504635">
    <property type="component" value="Unplaced"/>
</dbReference>
<dbReference type="Pfam" id="PF13837">
    <property type="entry name" value="Myb_DNA-bind_4"/>
    <property type="match status" value="1"/>
</dbReference>
<keyword evidence="2" id="KW-0812">Transmembrane</keyword>
<protein>
    <submittedName>
        <fullName evidence="5 6">Uncharacterized protein LOC115888798</fullName>
    </submittedName>
</protein>
<keyword evidence="2" id="KW-1133">Transmembrane helix</keyword>
<dbReference type="RefSeq" id="XP_030764509.1">
    <property type="nucleotide sequence ID" value="XM_030908649.1"/>
</dbReference>
<dbReference type="RefSeq" id="XP_030764502.1">
    <property type="nucleotide sequence ID" value="XM_030908642.1"/>
</dbReference>
<organism evidence="4 6">
    <name type="scientific">Sitophilus oryzae</name>
    <name type="common">Rice weevil</name>
    <name type="synonym">Curculio oryzae</name>
    <dbReference type="NCBI Taxonomy" id="7048"/>
    <lineage>
        <taxon>Eukaryota</taxon>
        <taxon>Metazoa</taxon>
        <taxon>Ecdysozoa</taxon>
        <taxon>Arthropoda</taxon>
        <taxon>Hexapoda</taxon>
        <taxon>Insecta</taxon>
        <taxon>Pterygota</taxon>
        <taxon>Neoptera</taxon>
        <taxon>Endopterygota</taxon>
        <taxon>Coleoptera</taxon>
        <taxon>Polyphaga</taxon>
        <taxon>Cucujiformia</taxon>
        <taxon>Curculionidae</taxon>
        <taxon>Dryophthorinae</taxon>
        <taxon>Sitophilus</taxon>
    </lineage>
</organism>
<evidence type="ECO:0000313" key="7">
    <source>
        <dbReference type="RefSeq" id="XP_030764517.1"/>
    </source>
</evidence>
<evidence type="ECO:0000259" key="3">
    <source>
        <dbReference type="Pfam" id="PF13837"/>
    </source>
</evidence>
<evidence type="ECO:0000313" key="6">
    <source>
        <dbReference type="RefSeq" id="XP_030764509.1"/>
    </source>
</evidence>
<dbReference type="PANTHER" id="PTHR47595:SF1">
    <property type="entry name" value="MYB_SANT-LIKE DNA-BINDING DOMAIN-CONTAINING PROTEIN"/>
    <property type="match status" value="1"/>
</dbReference>
<dbReference type="AlphaFoldDB" id="A0A6J2YMR1"/>
<evidence type="ECO:0000313" key="5">
    <source>
        <dbReference type="RefSeq" id="XP_030764502.1"/>
    </source>
</evidence>
<evidence type="ECO:0000256" key="2">
    <source>
        <dbReference type="SAM" id="Phobius"/>
    </source>
</evidence>
<feature type="transmembrane region" description="Helical" evidence="2">
    <location>
        <begin position="6"/>
        <end position="28"/>
    </location>
</feature>
<feature type="domain" description="Myb/SANT-like DNA-binding" evidence="3">
    <location>
        <begin position="181"/>
        <end position="265"/>
    </location>
</feature>
<dbReference type="OrthoDB" id="676304at2759"/>
<dbReference type="GeneID" id="115888798"/>
<evidence type="ECO:0000313" key="4">
    <source>
        <dbReference type="Proteomes" id="UP000504635"/>
    </source>
</evidence>
<evidence type="ECO:0000256" key="1">
    <source>
        <dbReference type="SAM" id="MobiDB-lite"/>
    </source>
</evidence>
<dbReference type="RefSeq" id="XP_030764517.1">
    <property type="nucleotide sequence ID" value="XM_030908657.1"/>
</dbReference>
<accession>A0A6J2YMR1</accession>
<feature type="compositionally biased region" description="Polar residues" evidence="1">
    <location>
        <begin position="278"/>
        <end position="301"/>
    </location>
</feature>
<name>A0A6J2YMR1_SITOR</name>
<gene>
    <name evidence="5 6 7" type="primary">LOC115888798</name>
</gene>
<keyword evidence="2" id="KW-0472">Membrane</keyword>
<sequence>MFSIVLSGSFLYVPILGLVLVLVPKLVFPTKIIEYFRLAIKQKKMKIISLQDEDGEEYNIPASDEDYEKIINGDYQLANIYLQKEIERKNRLLAYQLLLNEKADDPKTSSIGQRDKVQGTQDSNLALKASCSFFCNKQSNSTVSVLNEETDDVLNYIEMESSAEGSLYENSSMLTDFNASSRWSDKETKLLIELFKTNFEKLNDKKYKSKSIYAEISKHFSRFTTEQVESKIKNLKKSYKSILDNNSKTGRGKITWPYFTSMNEIFGRDPENSPMSIASNTLGFIKSPDSQDTSDSENISETPKKKVKIGDSRKLLGQPEWFKELRAEMESRHRERMEKQQQFLDIFREYVNKSK</sequence>
<feature type="compositionally biased region" description="Basic and acidic residues" evidence="1">
    <location>
        <begin position="302"/>
        <end position="312"/>
    </location>
</feature>
<dbReference type="PANTHER" id="PTHR47595">
    <property type="entry name" value="HEAT SHOCK 70 KDA PROTEIN 14"/>
    <property type="match status" value="1"/>
</dbReference>
<dbReference type="KEGG" id="soy:115888798"/>
<keyword evidence="4" id="KW-1185">Reference proteome</keyword>
<proteinExistence type="predicted"/>